<gene>
    <name evidence="3" type="ORF">RT41_GL000345</name>
</gene>
<dbReference type="InterPro" id="IPR007921">
    <property type="entry name" value="CHAP_dom"/>
</dbReference>
<dbReference type="AlphaFoldDB" id="A0A2A5RQ80"/>
<protein>
    <submittedName>
        <fullName evidence="3">Surface antigen</fullName>
    </submittedName>
</protein>
<dbReference type="Pfam" id="PF05257">
    <property type="entry name" value="CHAP"/>
    <property type="match status" value="1"/>
</dbReference>
<dbReference type="Gene3D" id="3.90.1720.10">
    <property type="entry name" value="endopeptidase domain like (from Nostoc punctiforme)"/>
    <property type="match status" value="1"/>
</dbReference>
<dbReference type="EMBL" id="JXJU01000001">
    <property type="protein sequence ID" value="PCS01581.1"/>
    <property type="molecule type" value="Genomic_DNA"/>
</dbReference>
<accession>A0A2A5RQ80</accession>
<dbReference type="PROSITE" id="PS50911">
    <property type="entry name" value="CHAP"/>
    <property type="match status" value="1"/>
</dbReference>
<dbReference type="Pfam" id="PF18885">
    <property type="entry name" value="DUF5648"/>
    <property type="match status" value="1"/>
</dbReference>
<evidence type="ECO:0000313" key="4">
    <source>
        <dbReference type="Proteomes" id="UP000218181"/>
    </source>
</evidence>
<proteinExistence type="predicted"/>
<evidence type="ECO:0000259" key="2">
    <source>
        <dbReference type="PROSITE" id="PS50911"/>
    </source>
</evidence>
<dbReference type="InterPro" id="IPR038765">
    <property type="entry name" value="Papain-like_cys_pep_sf"/>
</dbReference>
<sequence length="360" mass="40226">MKKGENLNLNHNWHRHFSKIILASSFFAGLGLLVATTQIQTQADTIANTPVYRLYNKTTKEHLYTINSTEYNTLANSKSHWIKEGIAFNAPTLSKIPVYRLYNRISGEHFYTTDAAKVAELIKNGTKSGWRNDSSVSADYYNDKTKVIAFYSAMPTTSNIPVLSLYNPLAGIGSHFYTASPFEATYDETNFQYKKADNFNYEFGVAWYALGESDSKGIVGSSQATNFPIPDVPNGWTIDKPIDTSHYSNATYNYRQCTWFAWNRARDFGISYSPYMGNGQDWQNAVGYTVTTNPVLHSVVSFKAGQFGFSAQYGHVAFVEAIHPDGSILVSESGLGYSSLFVYQVFTAAEASQLHYVIGH</sequence>
<dbReference type="STRING" id="1291764.GCA_001311235_00067"/>
<name>A0A2A5RQ80_9LACT</name>
<keyword evidence="1" id="KW-0472">Membrane</keyword>
<feature type="transmembrane region" description="Helical" evidence="1">
    <location>
        <begin position="20"/>
        <end position="39"/>
    </location>
</feature>
<keyword evidence="4" id="KW-1185">Reference proteome</keyword>
<dbReference type="Proteomes" id="UP000218181">
    <property type="component" value="Unassembled WGS sequence"/>
</dbReference>
<keyword evidence="1" id="KW-1133">Transmembrane helix</keyword>
<evidence type="ECO:0000313" key="3">
    <source>
        <dbReference type="EMBL" id="PCS01581.1"/>
    </source>
</evidence>
<dbReference type="InterPro" id="IPR043708">
    <property type="entry name" value="DUF5648"/>
</dbReference>
<organism evidence="3 4">
    <name type="scientific">Lactococcus fujiensis JCM 16395</name>
    <dbReference type="NCBI Taxonomy" id="1291764"/>
    <lineage>
        <taxon>Bacteria</taxon>
        <taxon>Bacillati</taxon>
        <taxon>Bacillota</taxon>
        <taxon>Bacilli</taxon>
        <taxon>Lactobacillales</taxon>
        <taxon>Streptococcaceae</taxon>
        <taxon>Lactococcus</taxon>
    </lineage>
</organism>
<reference evidence="3 4" key="1">
    <citation type="submission" date="2014-12" db="EMBL/GenBank/DDBJ databases">
        <title>Draft genome sequences of 10 type strains of Lactococcus.</title>
        <authorList>
            <person name="Sun Z."/>
            <person name="Zhong Z."/>
            <person name="Liu W."/>
            <person name="Zhang W."/>
            <person name="Zhang H."/>
        </authorList>
    </citation>
    <scope>NUCLEOTIDE SEQUENCE [LARGE SCALE GENOMIC DNA]</scope>
    <source>
        <strain evidence="3 4">JCM 16395</strain>
    </source>
</reference>
<dbReference type="SUPFAM" id="SSF54001">
    <property type="entry name" value="Cysteine proteinases"/>
    <property type="match status" value="1"/>
</dbReference>
<evidence type="ECO:0000256" key="1">
    <source>
        <dbReference type="SAM" id="Phobius"/>
    </source>
</evidence>
<comment type="caution">
    <text evidence="3">The sequence shown here is derived from an EMBL/GenBank/DDBJ whole genome shotgun (WGS) entry which is preliminary data.</text>
</comment>
<feature type="domain" description="Peptidase C51" evidence="2">
    <location>
        <begin position="232"/>
        <end position="358"/>
    </location>
</feature>
<keyword evidence="1" id="KW-0812">Transmembrane</keyword>